<feature type="non-terminal residue" evidence="7">
    <location>
        <position position="610"/>
    </location>
</feature>
<dbReference type="PANTHER" id="PTHR37494:SF1">
    <property type="entry name" value="STAPHYLOCOCCUS AUREUS SURFACE PROTEIN A"/>
    <property type="match status" value="1"/>
</dbReference>
<evidence type="ECO:0000313" key="8">
    <source>
        <dbReference type="Proteomes" id="UP000030969"/>
    </source>
</evidence>
<evidence type="ECO:0000259" key="6">
    <source>
        <dbReference type="SMART" id="SM00237"/>
    </source>
</evidence>
<gene>
    <name evidence="7" type="ORF">OR61_05585</name>
</gene>
<name>A0AAJ0J130_9XANT</name>
<evidence type="ECO:0000256" key="1">
    <source>
        <dbReference type="ARBA" id="ARBA00022729"/>
    </source>
</evidence>
<feature type="domain" description="Calx-beta" evidence="6">
    <location>
        <begin position="450"/>
        <end position="550"/>
    </location>
</feature>
<feature type="region of interest" description="Disordered" evidence="4">
    <location>
        <begin position="53"/>
        <end position="72"/>
    </location>
</feature>
<dbReference type="EMBL" id="JSYJ01000021">
    <property type="protein sequence ID" value="KHM96795.1"/>
    <property type="molecule type" value="Genomic_DNA"/>
</dbReference>
<dbReference type="InterPro" id="IPR038081">
    <property type="entry name" value="CalX-like_sf"/>
</dbReference>
<dbReference type="RefSeq" id="WP_039427994.1">
    <property type="nucleotide sequence ID" value="NZ_JSYJ01000021.1"/>
</dbReference>
<evidence type="ECO:0000313" key="7">
    <source>
        <dbReference type="EMBL" id="KHM96795.1"/>
    </source>
</evidence>
<feature type="chain" id="PRO_5042512668" evidence="5">
    <location>
        <begin position="23"/>
        <end position="610"/>
    </location>
</feature>
<evidence type="ECO:0000256" key="2">
    <source>
        <dbReference type="ARBA" id="ARBA00022737"/>
    </source>
</evidence>
<dbReference type="GO" id="GO:0016020">
    <property type="term" value="C:membrane"/>
    <property type="evidence" value="ECO:0007669"/>
    <property type="project" value="InterPro"/>
</dbReference>
<protein>
    <submittedName>
        <fullName evidence="7">Ig domain-containing protein,Calx-beta domain-containing protein</fullName>
    </submittedName>
</protein>
<organism evidence="7 8">
    <name type="scientific">Xanthomonas vesicatoria</name>
    <dbReference type="NCBI Taxonomy" id="56460"/>
    <lineage>
        <taxon>Bacteria</taxon>
        <taxon>Pseudomonadati</taxon>
        <taxon>Pseudomonadota</taxon>
        <taxon>Gammaproteobacteria</taxon>
        <taxon>Lysobacterales</taxon>
        <taxon>Lysobacteraceae</taxon>
        <taxon>Xanthomonas</taxon>
    </lineage>
</organism>
<reference evidence="7 8" key="1">
    <citation type="submission" date="2014-11" db="EMBL/GenBank/DDBJ databases">
        <title>Draft Genome Sequences of Xanthomonas vesicatoria Strains from the Balkan Peninsula.</title>
        <authorList>
            <person name="Vancheva T."/>
            <person name="Lefeuvre P."/>
            <person name="Bogatzevska N."/>
            <person name="Moncheva P."/>
            <person name="Koebnik R."/>
        </authorList>
    </citation>
    <scope>NUCLEOTIDE SEQUENCE [LARGE SCALE GENOMIC DNA]</scope>
    <source>
        <strain evidence="7 8">53M</strain>
    </source>
</reference>
<dbReference type="AlphaFoldDB" id="A0AAJ0J130"/>
<dbReference type="SMART" id="SM00237">
    <property type="entry name" value="Calx_beta"/>
    <property type="match status" value="3"/>
</dbReference>
<dbReference type="Proteomes" id="UP000030969">
    <property type="component" value="Unassembled WGS sequence"/>
</dbReference>
<keyword evidence="3" id="KW-0106">Calcium</keyword>
<evidence type="ECO:0000256" key="4">
    <source>
        <dbReference type="SAM" id="MobiDB-lite"/>
    </source>
</evidence>
<dbReference type="Pfam" id="PF03160">
    <property type="entry name" value="Calx-beta"/>
    <property type="match status" value="3"/>
</dbReference>
<feature type="domain" description="Calx-beta" evidence="6">
    <location>
        <begin position="226"/>
        <end position="324"/>
    </location>
</feature>
<feature type="signal peptide" evidence="5">
    <location>
        <begin position="1"/>
        <end position="22"/>
    </location>
</feature>
<dbReference type="PANTHER" id="PTHR37494">
    <property type="entry name" value="HEMAGGLUTININ"/>
    <property type="match status" value="1"/>
</dbReference>
<evidence type="ECO:0000256" key="3">
    <source>
        <dbReference type="ARBA" id="ARBA00022837"/>
    </source>
</evidence>
<feature type="domain" description="Calx-beta" evidence="6">
    <location>
        <begin position="337"/>
        <end position="438"/>
    </location>
</feature>
<sequence>MRWMVAVMICALALLLPGQVWAQGASAYCSTQNATINRSGSVTFDVSNCDGPSNIGMGDDPRNPLDANGRGSTANGSIQLSFQSGPGTQTVTYTHGGNSATSDTFYLRDEDENVLTFNITINPSRTASIAVSPVNSSEDSGAAFVYTVTLSQTNTSATTVNLARSGTATSVIDYSGAVSSVVVPPNASSASFSVTPIADGVVEPDETVTFSVANGTGYSPGSPASATATIVNDDVTTASIAVSPASVAEDGGTNLTYTVTLTNPSSTAVSIGFSIGGTATSGTDFAAVNSPLVIPAGQTSGSIVIDPTADATSEPDETVVITLSAGSGYVVGSPNSATGTIVNDDVPSLSINDVSVNEGNAGTTTATFTVSLSQPAGAGGVSFDIGTADGTANAGSDYVASSLSGRTIPAGSSSATFSVLVNGDTLNEPDETYFVNVSNVTGANVADAQGLGTIVNDDTAPALSIDDVSVIEGNSGTTTATFTVSLSTASGQTVTVNYATADGTATAGSDYAARSGTLSFAPGTTTQTVAISVNGDLSVEPNETYRVVLSSATNATIARATGTGTINNDDAVVIIAPASLPAATAGTAYTQNLSASGGTAPYTFALSAGA</sequence>
<comment type="caution">
    <text evidence="7">The sequence shown here is derived from an EMBL/GenBank/DDBJ whole genome shotgun (WGS) entry which is preliminary data.</text>
</comment>
<dbReference type="GO" id="GO:0007154">
    <property type="term" value="P:cell communication"/>
    <property type="evidence" value="ECO:0007669"/>
    <property type="project" value="InterPro"/>
</dbReference>
<dbReference type="Gene3D" id="2.60.40.2030">
    <property type="match status" value="4"/>
</dbReference>
<keyword evidence="1 5" id="KW-0732">Signal</keyword>
<accession>A0AAJ0J130</accession>
<dbReference type="SUPFAM" id="SSF141072">
    <property type="entry name" value="CalX-like"/>
    <property type="match status" value="4"/>
</dbReference>
<keyword evidence="2" id="KW-0677">Repeat</keyword>
<evidence type="ECO:0000256" key="5">
    <source>
        <dbReference type="SAM" id="SignalP"/>
    </source>
</evidence>
<dbReference type="InterPro" id="IPR003644">
    <property type="entry name" value="Calx_beta"/>
</dbReference>
<proteinExistence type="predicted"/>